<feature type="coiled-coil region" evidence="1">
    <location>
        <begin position="542"/>
        <end position="604"/>
    </location>
</feature>
<evidence type="ECO:0000313" key="3">
    <source>
        <dbReference type="EMBL" id="ASU24175.1"/>
    </source>
</evidence>
<dbReference type="AlphaFoldDB" id="A0A223N2W3"/>
<keyword evidence="2" id="KW-0812">Transmembrane</keyword>
<dbReference type="EMBL" id="CP022742">
    <property type="protein sequence ID" value="ASU24175.1"/>
    <property type="molecule type" value="Genomic_DNA"/>
</dbReference>
<keyword evidence="2" id="KW-0472">Membrane</keyword>
<proteinExistence type="predicted"/>
<dbReference type="KEGG" id="vqi:CCZ37_16955"/>
<reference evidence="3 4" key="1">
    <citation type="submission" date="2017-08" db="EMBL/GenBank/DDBJ databases">
        <title>The Vibrio qinghaiensis sp.-Q67 is a luminous bacteria isolated firstly from Qinghai lake, Qinghai province, China, which has been proved to be very sensitive to detect environmental and food pollutants. Therefore, complete genome analysis of V. qinghaiensis sp.-Q67 highlights the potential application of this strain on detection of hazards in the contaminated environments.</title>
        <authorList>
            <person name="Gong L."/>
        </authorList>
    </citation>
    <scope>NUCLEOTIDE SEQUENCE [LARGE SCALE GENOMIC DNA]</scope>
    <source>
        <strain evidence="3 4">Q67</strain>
    </source>
</reference>
<feature type="transmembrane region" description="Helical" evidence="2">
    <location>
        <begin position="653"/>
        <end position="672"/>
    </location>
</feature>
<keyword evidence="2" id="KW-1133">Transmembrane helix</keyword>
<sequence>MQLRIYNPICWLAMIMIEVNRGKMLSKHMFHFALVHEQFAETGDLVRGLLPLFTPLLSDLEGKEFVPEKFCKEINATYGLEMHPYVAEDLAPKLVEAGVLTIINERNKGKKYYIDSIPKIDNAKLQSDIQKIFNEYEKHAKKNMKRAKVTNPVVDYSSEFISRLVQIDTFVEKYDPSKVKQYKCSDILDYTFVWFVNAIEEKGGELKEVLNKAYSGCILSEVVLSIKEPSIANGSINGKSFYIDAPILLNVLGFNDDYSVQCSRLLINKILDEGGILTTTESYIEEAQTSIRIALSNRDRKQPRVSSLDHYIFKNPSKIIDVRTAQNNVKDILSQKYNFSVNNKYINISSYASNRHGAALKEKLSTELSWYSNEVALYNDVESITYVVANHGYSSIKKIAESKSFLISQNESLIKSANKVLYTLRTFTKPDMTPLLSEKKLAVLLWVISGGVGQDITSLTLVSSCARAFEMHKEVFYKVKEFLKNLPEEKVKDYERIVCNDRVFNYLIDEVGSNYNQIDEDNFEELLVQSKIKLDEEEILKEKLYNSEKSNLEERVRKVELERNKAREAIIAKSKDQVIKEKQNSELNDKLGKLQEKVEFLERQTTESKSGYLNEIEKAKAGSSRDIEDSVQAARKEVSAVNFSRLSSFFEKILRLVVSLTLALVCYQLSAMSLSDTIVFADITISGEAASLVKYLVSVIPFIATWALPDLIFGGTIKMLSDKTASRILSAS</sequence>
<keyword evidence="1" id="KW-0175">Coiled coil</keyword>
<name>A0A223N2W3_9VIBR</name>
<evidence type="ECO:0000313" key="4">
    <source>
        <dbReference type="Proteomes" id="UP000215148"/>
    </source>
</evidence>
<accession>A0A223N2W3</accession>
<gene>
    <name evidence="3" type="ORF">CCZ37_16955</name>
</gene>
<organism evidence="3 4">
    <name type="scientific">Vibrio qinghaiensis</name>
    <dbReference type="NCBI Taxonomy" id="2025808"/>
    <lineage>
        <taxon>Bacteria</taxon>
        <taxon>Pseudomonadati</taxon>
        <taxon>Pseudomonadota</taxon>
        <taxon>Gammaproteobacteria</taxon>
        <taxon>Vibrionales</taxon>
        <taxon>Vibrionaceae</taxon>
        <taxon>Vibrio</taxon>
    </lineage>
</organism>
<evidence type="ECO:0000256" key="2">
    <source>
        <dbReference type="SAM" id="Phobius"/>
    </source>
</evidence>
<evidence type="ECO:0000256" key="1">
    <source>
        <dbReference type="SAM" id="Coils"/>
    </source>
</evidence>
<keyword evidence="4" id="KW-1185">Reference proteome</keyword>
<dbReference type="Proteomes" id="UP000215148">
    <property type="component" value="Chromosome 2"/>
</dbReference>
<feature type="transmembrane region" description="Helical" evidence="2">
    <location>
        <begin position="692"/>
        <end position="713"/>
    </location>
</feature>
<protein>
    <submittedName>
        <fullName evidence="3">Uncharacterized protein</fullName>
    </submittedName>
</protein>